<evidence type="ECO:0000313" key="1">
    <source>
        <dbReference type="EMBL" id="MFC4912607.1"/>
    </source>
</evidence>
<name>A0ABV9UC53_9ACTN</name>
<protein>
    <submittedName>
        <fullName evidence="1">Uncharacterized protein</fullName>
    </submittedName>
</protein>
<gene>
    <name evidence="1" type="ORF">ACFPCY_35270</name>
</gene>
<dbReference type="EMBL" id="JBHSIT010000012">
    <property type="protein sequence ID" value="MFC4912607.1"/>
    <property type="molecule type" value="Genomic_DNA"/>
</dbReference>
<evidence type="ECO:0000313" key="2">
    <source>
        <dbReference type="Proteomes" id="UP001595872"/>
    </source>
</evidence>
<dbReference type="Proteomes" id="UP001595872">
    <property type="component" value="Unassembled WGS sequence"/>
</dbReference>
<dbReference type="RefSeq" id="WP_378262681.1">
    <property type="nucleotide sequence ID" value="NZ_JBHSIT010000012.1"/>
</dbReference>
<keyword evidence="2" id="KW-1185">Reference proteome</keyword>
<sequence>MSNVLVATHTDELRSDAAHKAAAHVASEHEAWVIWWGQMTRHYWAIPKRGPIHPAVEAVSPDELETRLREIEAWYGLGSGTAS</sequence>
<accession>A0ABV9UC53</accession>
<proteinExistence type="predicted"/>
<reference evidence="2" key="1">
    <citation type="journal article" date="2019" name="Int. J. Syst. Evol. Microbiol.">
        <title>The Global Catalogue of Microorganisms (GCM) 10K type strain sequencing project: providing services to taxonomists for standard genome sequencing and annotation.</title>
        <authorList>
            <consortium name="The Broad Institute Genomics Platform"/>
            <consortium name="The Broad Institute Genome Sequencing Center for Infectious Disease"/>
            <person name="Wu L."/>
            <person name="Ma J."/>
        </authorList>
    </citation>
    <scope>NUCLEOTIDE SEQUENCE [LARGE SCALE GENOMIC DNA]</scope>
    <source>
        <strain evidence="2">KLKA75</strain>
    </source>
</reference>
<organism evidence="1 2">
    <name type="scientific">Actinomadura gamaensis</name>
    <dbReference type="NCBI Taxonomy" id="1763541"/>
    <lineage>
        <taxon>Bacteria</taxon>
        <taxon>Bacillati</taxon>
        <taxon>Actinomycetota</taxon>
        <taxon>Actinomycetes</taxon>
        <taxon>Streptosporangiales</taxon>
        <taxon>Thermomonosporaceae</taxon>
        <taxon>Actinomadura</taxon>
    </lineage>
</organism>
<comment type="caution">
    <text evidence="1">The sequence shown here is derived from an EMBL/GenBank/DDBJ whole genome shotgun (WGS) entry which is preliminary data.</text>
</comment>